<comment type="similarity">
    <text evidence="3">Belongs to the prokaryotic molybdopterin-containing oxidoreductase family. NasA/NapA/NarB subfamily.</text>
</comment>
<evidence type="ECO:0000256" key="3">
    <source>
        <dbReference type="ARBA" id="ARBA00008747"/>
    </source>
</evidence>
<dbReference type="PANTHER" id="PTHR43105:SF9">
    <property type="entry name" value="NADPH-FE(3+) OXIDOREDUCTASE SUBUNIT ALPHA"/>
    <property type="match status" value="1"/>
</dbReference>
<dbReference type="Gene3D" id="3.40.228.10">
    <property type="entry name" value="Dimethylsulfoxide Reductase, domain 2"/>
    <property type="match status" value="1"/>
</dbReference>
<protein>
    <submittedName>
        <fullName evidence="12">Nitrate reductase</fullName>
    </submittedName>
</protein>
<organism evidence="12 13">
    <name type="scientific">Motiliproteus coralliicola</name>
    <dbReference type="NCBI Taxonomy" id="2283196"/>
    <lineage>
        <taxon>Bacteria</taxon>
        <taxon>Pseudomonadati</taxon>
        <taxon>Pseudomonadota</taxon>
        <taxon>Gammaproteobacteria</taxon>
        <taxon>Oceanospirillales</taxon>
        <taxon>Oceanospirillaceae</taxon>
        <taxon>Motiliproteus</taxon>
    </lineage>
</organism>
<comment type="caution">
    <text evidence="12">The sequence shown here is derived from an EMBL/GenBank/DDBJ whole genome shotgun (WGS) entry which is preliminary data.</text>
</comment>
<keyword evidence="5" id="KW-0500">Molybdenum</keyword>
<dbReference type="GO" id="GO:0046872">
    <property type="term" value="F:metal ion binding"/>
    <property type="evidence" value="ECO:0007669"/>
    <property type="project" value="UniProtKB-KW"/>
</dbReference>
<dbReference type="PANTHER" id="PTHR43105">
    <property type="entry name" value="RESPIRATORY NITRATE REDUCTASE"/>
    <property type="match status" value="1"/>
</dbReference>
<dbReference type="EMBL" id="QQOH01000006">
    <property type="protein sequence ID" value="RDE18219.1"/>
    <property type="molecule type" value="Genomic_DNA"/>
</dbReference>
<keyword evidence="7" id="KW-0560">Oxidoreductase</keyword>
<evidence type="ECO:0000256" key="2">
    <source>
        <dbReference type="ARBA" id="ARBA00001966"/>
    </source>
</evidence>
<dbReference type="InterPro" id="IPR041854">
    <property type="entry name" value="BFD-like_2Fe2S-bd_dom_sf"/>
</dbReference>
<dbReference type="RefSeq" id="WP_114697338.1">
    <property type="nucleotide sequence ID" value="NZ_QQOH01000006.1"/>
</dbReference>
<evidence type="ECO:0000256" key="4">
    <source>
        <dbReference type="ARBA" id="ARBA00022485"/>
    </source>
</evidence>
<dbReference type="SUPFAM" id="SSF50692">
    <property type="entry name" value="ADC-like"/>
    <property type="match status" value="1"/>
</dbReference>
<dbReference type="Gene3D" id="2.20.25.90">
    <property type="entry name" value="ADC-like domains"/>
    <property type="match status" value="1"/>
</dbReference>
<dbReference type="GO" id="GO:0043546">
    <property type="term" value="F:molybdopterin cofactor binding"/>
    <property type="evidence" value="ECO:0007669"/>
    <property type="project" value="InterPro"/>
</dbReference>
<dbReference type="Gene3D" id="1.10.10.1100">
    <property type="entry name" value="BFD-like [2Fe-2S]-binding domain"/>
    <property type="match status" value="1"/>
</dbReference>
<dbReference type="InterPro" id="IPR006963">
    <property type="entry name" value="Mopterin_OxRdtase_4Fe-4S_dom"/>
</dbReference>
<keyword evidence="10" id="KW-0534">Nitrate assimilation</keyword>
<dbReference type="OrthoDB" id="9810782at2"/>
<evidence type="ECO:0000313" key="12">
    <source>
        <dbReference type="EMBL" id="RDE18219.1"/>
    </source>
</evidence>
<dbReference type="PROSITE" id="PS00551">
    <property type="entry name" value="MOLYBDOPTERIN_PROK_1"/>
    <property type="match status" value="1"/>
</dbReference>
<comment type="cofactor">
    <cofactor evidence="2">
        <name>[4Fe-4S] cluster</name>
        <dbReference type="ChEBI" id="CHEBI:49883"/>
    </cofactor>
</comment>
<keyword evidence="9" id="KW-0411">Iron-sulfur</keyword>
<evidence type="ECO:0000256" key="7">
    <source>
        <dbReference type="ARBA" id="ARBA00023002"/>
    </source>
</evidence>
<dbReference type="SUPFAM" id="SSF53706">
    <property type="entry name" value="Formate dehydrogenase/DMSO reductase, domains 1-3"/>
    <property type="match status" value="1"/>
</dbReference>
<gene>
    <name evidence="12" type="ORF">DV711_18380</name>
</gene>
<proteinExistence type="inferred from homology"/>
<dbReference type="Gene3D" id="2.40.40.20">
    <property type="match status" value="1"/>
</dbReference>
<dbReference type="CDD" id="cd02791">
    <property type="entry name" value="MopB_CT_Nitrate-R-NapA-like"/>
    <property type="match status" value="1"/>
</dbReference>
<name>A0A369WAL6_9GAMM</name>
<dbReference type="CDD" id="cd02754">
    <property type="entry name" value="MopB_Nitrate-R-NapA-like"/>
    <property type="match status" value="1"/>
</dbReference>
<dbReference type="InterPro" id="IPR006657">
    <property type="entry name" value="MoPterin_dinucl-bd_dom"/>
</dbReference>
<evidence type="ECO:0000256" key="1">
    <source>
        <dbReference type="ARBA" id="ARBA00001942"/>
    </source>
</evidence>
<dbReference type="GO" id="GO:0016491">
    <property type="term" value="F:oxidoreductase activity"/>
    <property type="evidence" value="ECO:0007669"/>
    <property type="project" value="UniProtKB-KW"/>
</dbReference>
<dbReference type="InterPro" id="IPR041957">
    <property type="entry name" value="CT_Nitrate-R-NapA-like"/>
</dbReference>
<dbReference type="Pfam" id="PF01568">
    <property type="entry name" value="Molydop_binding"/>
    <property type="match status" value="1"/>
</dbReference>
<dbReference type="Proteomes" id="UP000253769">
    <property type="component" value="Unassembled WGS sequence"/>
</dbReference>
<dbReference type="AlphaFoldDB" id="A0A369WAL6"/>
<evidence type="ECO:0000256" key="9">
    <source>
        <dbReference type="ARBA" id="ARBA00023014"/>
    </source>
</evidence>
<feature type="domain" description="4Fe-4S Mo/W bis-MGD-type" evidence="11">
    <location>
        <begin position="1"/>
        <end position="56"/>
    </location>
</feature>
<sequence>MTMKTTCPYCGVGCGLTVETDKVGGLSLSGDTEHPANFGRLCVKGSALGQTLGEAGRLHYPQVDGQRQSWQQALDQVSERLQRTILEHGPDSVAFYLSGQLLTEDYYVANKLMKGFIGSANVDTNSRLCMSSAVAGYKRALGADAVPCNYEDIELADLVVLVGSNAAWNHPVLFQRLSRAKANRPEMKVVVIDPRRTATSELADLQLSLRPGSDISLFNGLFDYLVEQGEIDSDFVQQHTEGFEAAWAQVRNQARQNRAESDCDLDSAELKQFYQWFADSPKTVTLFSQGVNQSSHGVDNANAIINCHLLTGRIGKPGAGPFSITGQPNAMGGREVGGLANQLAAHMGFDRADQINTVARFWKAPNIATQPGLMAVPLIEAIERGQVKAIWIMGTNPVVSLPDSDRVARALAGCETVIVSDCVADTDTSRTADILLPALGWSEKDGTVTNSERRISRQRGLLPPCGEAKPDWWILSQVAQRLGYGKAFAYQSPVEIFREHAALSGFENRGERIFDISALAQLDQQQYDALQPIQWPVTAACPEGTPRLFADGRFVTPNGKARMLAVSPSKPKQQPDKQHPWIINSGRIRDQWHTMTRTALAAPLFQHRQEPFIEIHPDDAKQQQLAEGALARLHNAQGRFVGRLRFDEGLRRGNLFVPMHWNQQFCSQGRSGALMAPVTDPLSGQPESKHGVAALQPFEQRWQACLFVREPLETEPEVDYWARTPLVHSQLYRLAGEQAMADWPRWCRQAMGQPTLWLADAQQGQFRAAGIQQGQLQWLLLVIDSEQRIDPDWVDQMFALASLDRQQRRRLLSGRDCQAEPKGAVVCSCFQVGQRQIEAAVSAGADSVEQLGHELRCGTNCGSCVPELQQLLEVGALSRSA</sequence>
<evidence type="ECO:0000256" key="5">
    <source>
        <dbReference type="ARBA" id="ARBA00022505"/>
    </source>
</evidence>
<keyword evidence="13" id="KW-1185">Reference proteome</keyword>
<dbReference type="PROSITE" id="PS51669">
    <property type="entry name" value="4FE4S_MOW_BIS_MGD"/>
    <property type="match status" value="1"/>
</dbReference>
<dbReference type="SMART" id="SM00926">
    <property type="entry name" value="Molybdop_Fe4S4"/>
    <property type="match status" value="1"/>
</dbReference>
<dbReference type="InterPro" id="IPR027467">
    <property type="entry name" value="MopterinOxRdtase_cofactor_BS"/>
</dbReference>
<dbReference type="InterPro" id="IPR006656">
    <property type="entry name" value="Mopterin_OxRdtase"/>
</dbReference>
<dbReference type="InterPro" id="IPR007419">
    <property type="entry name" value="BFD-like_2Fe2S-bd_dom"/>
</dbReference>
<dbReference type="Pfam" id="PF00384">
    <property type="entry name" value="Molybdopterin"/>
    <property type="match status" value="1"/>
</dbReference>
<dbReference type="GO" id="GO:1990204">
    <property type="term" value="C:oxidoreductase complex"/>
    <property type="evidence" value="ECO:0007669"/>
    <property type="project" value="UniProtKB-ARBA"/>
</dbReference>
<evidence type="ECO:0000256" key="10">
    <source>
        <dbReference type="ARBA" id="ARBA00023063"/>
    </source>
</evidence>
<dbReference type="GO" id="GO:0051539">
    <property type="term" value="F:4 iron, 4 sulfur cluster binding"/>
    <property type="evidence" value="ECO:0007669"/>
    <property type="project" value="UniProtKB-KW"/>
</dbReference>
<reference evidence="12 13" key="1">
    <citation type="submission" date="2018-07" db="EMBL/GenBank/DDBJ databases">
        <title>Motiliproteus coralliicola sp. nov., a bacterium isolated from Coral.</title>
        <authorList>
            <person name="Wang G."/>
        </authorList>
    </citation>
    <scope>NUCLEOTIDE SEQUENCE [LARGE SCALE GENOMIC DNA]</scope>
    <source>
        <strain evidence="12 13">C34</strain>
    </source>
</reference>
<dbReference type="Pfam" id="PF04879">
    <property type="entry name" value="Molybdop_Fe4S4"/>
    <property type="match status" value="1"/>
</dbReference>
<accession>A0A369WAL6</accession>
<dbReference type="GO" id="GO:0042128">
    <property type="term" value="P:nitrate assimilation"/>
    <property type="evidence" value="ECO:0007669"/>
    <property type="project" value="UniProtKB-KW"/>
</dbReference>
<keyword evidence="6" id="KW-0479">Metal-binding</keyword>
<dbReference type="GO" id="GO:0016020">
    <property type="term" value="C:membrane"/>
    <property type="evidence" value="ECO:0007669"/>
    <property type="project" value="TreeGrafter"/>
</dbReference>
<evidence type="ECO:0000313" key="13">
    <source>
        <dbReference type="Proteomes" id="UP000253769"/>
    </source>
</evidence>
<dbReference type="InterPro" id="IPR009010">
    <property type="entry name" value="Asp_de-COase-like_dom_sf"/>
</dbReference>
<evidence type="ECO:0000259" key="11">
    <source>
        <dbReference type="PROSITE" id="PS51669"/>
    </source>
</evidence>
<keyword evidence="8" id="KW-0408">Iron</keyword>
<evidence type="ECO:0000256" key="6">
    <source>
        <dbReference type="ARBA" id="ARBA00022723"/>
    </source>
</evidence>
<comment type="cofactor">
    <cofactor evidence="1">
        <name>Mo-bis(molybdopterin guanine dinucleotide)</name>
        <dbReference type="ChEBI" id="CHEBI:60539"/>
    </cofactor>
</comment>
<dbReference type="Gene3D" id="3.40.50.740">
    <property type="match status" value="1"/>
</dbReference>
<dbReference type="Pfam" id="PF04324">
    <property type="entry name" value="Fer2_BFD"/>
    <property type="match status" value="1"/>
</dbReference>
<dbReference type="InterPro" id="IPR050123">
    <property type="entry name" value="Prok_molybdopt-oxidoreductase"/>
</dbReference>
<keyword evidence="4" id="KW-0004">4Fe-4S</keyword>
<dbReference type="GO" id="GO:0045333">
    <property type="term" value="P:cellular respiration"/>
    <property type="evidence" value="ECO:0007669"/>
    <property type="project" value="UniProtKB-ARBA"/>
</dbReference>
<evidence type="ECO:0000256" key="8">
    <source>
        <dbReference type="ARBA" id="ARBA00023004"/>
    </source>
</evidence>